<sequence>MARRINVNEEPYAGFLPETQIPQCNPTNTFHTTDARCKRYCCAVCGECHPVTASQTQRLTEWLTGVSLPDALHRSTEAKLIDDYTQTRFRQAREIDNNPCTIAQRAIDKINKSANAFHPC</sequence>
<evidence type="ECO:0000313" key="1">
    <source>
        <dbReference type="EMBL" id="VDP20861.1"/>
    </source>
</evidence>
<evidence type="ECO:0000313" key="3">
    <source>
        <dbReference type="WBParaSite" id="ECPE_0000026401-mRNA-1"/>
    </source>
</evidence>
<reference evidence="3" key="1">
    <citation type="submission" date="2016-06" db="UniProtKB">
        <authorList>
            <consortium name="WormBaseParasite"/>
        </authorList>
    </citation>
    <scope>IDENTIFICATION</scope>
</reference>
<reference evidence="1 2" key="2">
    <citation type="submission" date="2018-11" db="EMBL/GenBank/DDBJ databases">
        <authorList>
            <consortium name="Pathogen Informatics"/>
        </authorList>
    </citation>
    <scope>NUCLEOTIDE SEQUENCE [LARGE SCALE GENOMIC DNA]</scope>
    <source>
        <strain evidence="1 2">Egypt</strain>
    </source>
</reference>
<accession>A0A182ZZY0</accession>
<proteinExistence type="predicted"/>
<dbReference type="WBParaSite" id="ECPE_0000026401-mRNA-1">
    <property type="protein sequence ID" value="ECPE_0000026401-mRNA-1"/>
    <property type="gene ID" value="ECPE_0000026401"/>
</dbReference>
<organism evidence="3">
    <name type="scientific">Echinostoma caproni</name>
    <dbReference type="NCBI Taxonomy" id="27848"/>
    <lineage>
        <taxon>Eukaryota</taxon>
        <taxon>Metazoa</taxon>
        <taxon>Spiralia</taxon>
        <taxon>Lophotrochozoa</taxon>
        <taxon>Platyhelminthes</taxon>
        <taxon>Trematoda</taxon>
        <taxon>Digenea</taxon>
        <taxon>Plagiorchiida</taxon>
        <taxon>Echinostomata</taxon>
        <taxon>Echinostomatoidea</taxon>
        <taxon>Echinostomatidae</taxon>
        <taxon>Echinostoma</taxon>
    </lineage>
</organism>
<protein>
    <submittedName>
        <fullName evidence="3">4Fe-4S ferredoxin-type domain-containing protein</fullName>
    </submittedName>
</protein>
<name>A0A182ZZY0_9TREM</name>
<keyword evidence="2" id="KW-1185">Reference proteome</keyword>
<gene>
    <name evidence="1" type="ORF">ECPE_LOCUS265</name>
</gene>
<dbReference type="Proteomes" id="UP000272942">
    <property type="component" value="Unassembled WGS sequence"/>
</dbReference>
<dbReference type="EMBL" id="UZAN01000839">
    <property type="protein sequence ID" value="VDP20861.1"/>
    <property type="molecule type" value="Genomic_DNA"/>
</dbReference>
<dbReference type="OrthoDB" id="6244748at2759"/>
<dbReference type="AlphaFoldDB" id="A0A182ZZY0"/>
<evidence type="ECO:0000313" key="2">
    <source>
        <dbReference type="Proteomes" id="UP000272942"/>
    </source>
</evidence>